<dbReference type="Pfam" id="PF13359">
    <property type="entry name" value="DDE_Tnp_4"/>
    <property type="match status" value="1"/>
</dbReference>
<organism evidence="5">
    <name type="scientific">Serpula lacrymans var. lacrymans (strain S7.3)</name>
    <name type="common">Dry rot fungus</name>
    <dbReference type="NCBI Taxonomy" id="936435"/>
    <lineage>
        <taxon>Eukaryota</taxon>
        <taxon>Fungi</taxon>
        <taxon>Dikarya</taxon>
        <taxon>Basidiomycota</taxon>
        <taxon>Agaricomycotina</taxon>
        <taxon>Agaricomycetes</taxon>
        <taxon>Agaricomycetidae</taxon>
        <taxon>Boletales</taxon>
        <taxon>Coniophorineae</taxon>
        <taxon>Serpulaceae</taxon>
        <taxon>Serpula</taxon>
    </lineage>
</organism>
<feature type="domain" description="DDE Tnp4" evidence="3">
    <location>
        <begin position="156"/>
        <end position="251"/>
    </location>
</feature>
<dbReference type="InParanoid" id="F8PVD1"/>
<dbReference type="GO" id="GO:0046872">
    <property type="term" value="F:metal ion binding"/>
    <property type="evidence" value="ECO:0007669"/>
    <property type="project" value="UniProtKB-KW"/>
</dbReference>
<protein>
    <recommendedName>
        <fullName evidence="3">DDE Tnp4 domain-containing protein</fullName>
    </recommendedName>
</protein>
<dbReference type="OMA" id="AISNDWI"/>
<dbReference type="EMBL" id="GL945479">
    <property type="protein sequence ID" value="EGO00141.1"/>
    <property type="molecule type" value="Genomic_DNA"/>
</dbReference>
<dbReference type="OrthoDB" id="2687688at2759"/>
<dbReference type="Proteomes" id="UP000008063">
    <property type="component" value="Unassembled WGS sequence"/>
</dbReference>
<reference evidence="5" key="1">
    <citation type="journal article" date="2011" name="Science">
        <title>The plant cell wall-decomposing machinery underlies the functional diversity of forest fungi.</title>
        <authorList>
            <person name="Eastwood D.C."/>
            <person name="Floudas D."/>
            <person name="Binder M."/>
            <person name="Majcherczyk A."/>
            <person name="Schneider P."/>
            <person name="Aerts A."/>
            <person name="Asiegbu F.O."/>
            <person name="Baker S.E."/>
            <person name="Barry K."/>
            <person name="Bendiksby M."/>
            <person name="Blumentritt M."/>
            <person name="Coutinho P.M."/>
            <person name="Cullen D."/>
            <person name="de Vries R.P."/>
            <person name="Gathman A."/>
            <person name="Goodell B."/>
            <person name="Henrissat B."/>
            <person name="Ihrmark K."/>
            <person name="Kauserud H."/>
            <person name="Kohler A."/>
            <person name="LaButti K."/>
            <person name="Lapidus A."/>
            <person name="Lavin J.L."/>
            <person name="Lee Y.-H."/>
            <person name="Lindquist E."/>
            <person name="Lilly W."/>
            <person name="Lucas S."/>
            <person name="Morin E."/>
            <person name="Murat C."/>
            <person name="Oguiza J.A."/>
            <person name="Park J."/>
            <person name="Pisabarro A.G."/>
            <person name="Riley R."/>
            <person name="Rosling A."/>
            <person name="Salamov A."/>
            <person name="Schmidt O."/>
            <person name="Schmutz J."/>
            <person name="Skrede I."/>
            <person name="Stenlid J."/>
            <person name="Wiebenga A."/>
            <person name="Xie X."/>
            <person name="Kuees U."/>
            <person name="Hibbett D.S."/>
            <person name="Hoffmeister D."/>
            <person name="Hoegberg N."/>
            <person name="Martin F."/>
            <person name="Grigoriev I.V."/>
            <person name="Watkinson S.C."/>
        </authorList>
    </citation>
    <scope>NUCLEOTIDE SEQUENCE [LARGE SCALE GENOMIC DNA]</scope>
    <source>
        <strain evidence="5">strain S7.3</strain>
    </source>
</reference>
<dbReference type="AlphaFoldDB" id="F8PVD1"/>
<sequence>MLHKTVEETRVFFPKAPAFRQPQLGSLEWARHNDTRHFSRKLRVLPATFDAIVTLIENHPIFHNESNNPQYAVSLQLAIFLVRARHYGNAVSCDDVAEWAGVSAGTVVLSTKRVVVALISLHDMVMCKPTNEEKIKAKAYAGSKVCPSWQNGWLSVDGTTFPLFQKPSHFGEAWYDHSSNYSLNAQIVILPHNLRIVDYGLGHTGSVHDSYAFESTQIFRDHTAFLDEGEWLWADSAYPLQKWCVAPFKRPTNG</sequence>
<comment type="cofactor">
    <cofactor evidence="1">
        <name>a divalent metal cation</name>
        <dbReference type="ChEBI" id="CHEBI:60240"/>
    </cofactor>
</comment>
<dbReference type="HOGENOM" id="CLU_018552_1_4_1"/>
<dbReference type="STRING" id="936435.F8PVD1"/>
<keyword evidence="2" id="KW-0479">Metal-binding</keyword>
<evidence type="ECO:0000259" key="3">
    <source>
        <dbReference type="Pfam" id="PF13359"/>
    </source>
</evidence>
<evidence type="ECO:0000313" key="5">
    <source>
        <dbReference type="Proteomes" id="UP000008063"/>
    </source>
</evidence>
<feature type="non-terminal residue" evidence="4">
    <location>
        <position position="254"/>
    </location>
</feature>
<evidence type="ECO:0000256" key="2">
    <source>
        <dbReference type="ARBA" id="ARBA00022723"/>
    </source>
</evidence>
<accession>F8PVD1</accession>
<dbReference type="InterPro" id="IPR027806">
    <property type="entry name" value="HARBI1_dom"/>
</dbReference>
<keyword evidence="5" id="KW-1185">Reference proteome</keyword>
<proteinExistence type="predicted"/>
<name>F8PVD1_SERL3</name>
<gene>
    <name evidence="4" type="ORF">SERLA73DRAFT_51828</name>
</gene>
<evidence type="ECO:0000256" key="1">
    <source>
        <dbReference type="ARBA" id="ARBA00001968"/>
    </source>
</evidence>
<evidence type="ECO:0000313" key="4">
    <source>
        <dbReference type="EMBL" id="EGO00141.1"/>
    </source>
</evidence>